<gene>
    <name evidence="6" type="ordered locus">DaAHT2_1320</name>
</gene>
<evidence type="ECO:0000256" key="1">
    <source>
        <dbReference type="ARBA" id="ARBA00010587"/>
    </source>
</evidence>
<keyword evidence="2" id="KW-0561">Oxygen transport</keyword>
<feature type="domain" description="Hemerythrin-like" evidence="5">
    <location>
        <begin position="14"/>
        <end position="127"/>
    </location>
</feature>
<organism evidence="6 7">
    <name type="scientific">Desulfurivibrio alkaliphilus (strain DSM 19089 / UNIQEM U267 / AHT2)</name>
    <dbReference type="NCBI Taxonomy" id="589865"/>
    <lineage>
        <taxon>Bacteria</taxon>
        <taxon>Pseudomonadati</taxon>
        <taxon>Thermodesulfobacteriota</taxon>
        <taxon>Desulfobulbia</taxon>
        <taxon>Desulfobulbales</taxon>
        <taxon>Desulfobulbaceae</taxon>
        <taxon>Desulfurivibrio</taxon>
    </lineage>
</organism>
<accession>D6Z390</accession>
<keyword evidence="4" id="KW-0408">Iron</keyword>
<dbReference type="PANTHER" id="PTHR37164">
    <property type="entry name" value="BACTERIOHEMERYTHRIN"/>
    <property type="match status" value="1"/>
</dbReference>
<dbReference type="NCBIfam" id="TIGR02481">
    <property type="entry name" value="hemeryth_dom"/>
    <property type="match status" value="1"/>
</dbReference>
<sequence length="135" mass="15575">MAMFEWKDEYSVNVREIDEQHKQLVSMINELHEAMMQQRAKDVLSGLLNKLVSYCASHFATEERLMQTHGYPDYAAHKVKHEKMTAKVLALQNDLKAGKMNLTVEVSQFLKDWLDKHILGTDKKYAAHLNSKGVN</sequence>
<proteinExistence type="inferred from homology"/>
<dbReference type="InParanoid" id="D6Z390"/>
<reference evidence="7" key="1">
    <citation type="submission" date="2010-02" db="EMBL/GenBank/DDBJ databases">
        <title>Complete sequence of Desulfurivibrio alkaliphilus AHT2.</title>
        <authorList>
            <consortium name="US DOE Joint Genome Institute"/>
            <person name="Pitluck S."/>
            <person name="Chertkov O."/>
            <person name="Detter J.C."/>
            <person name="Han C."/>
            <person name="Tapia R."/>
            <person name="Larimer F."/>
            <person name="Land M."/>
            <person name="Hauser L."/>
            <person name="Kyrpides N."/>
            <person name="Mikhailova N."/>
            <person name="Sorokin D.Y."/>
            <person name="Muyzer G."/>
            <person name="Woyke T."/>
        </authorList>
    </citation>
    <scope>NUCLEOTIDE SEQUENCE [LARGE SCALE GENOMIC DNA]</scope>
    <source>
        <strain evidence="7">DSM 19089 / UNIQEM U267 / AHT2</strain>
    </source>
</reference>
<keyword evidence="3" id="KW-0479">Metal-binding</keyword>
<dbReference type="NCBIfam" id="NF033749">
    <property type="entry name" value="bact_hemeryth"/>
    <property type="match status" value="1"/>
</dbReference>
<evidence type="ECO:0000313" key="7">
    <source>
        <dbReference type="Proteomes" id="UP000001508"/>
    </source>
</evidence>
<dbReference type="InterPro" id="IPR016131">
    <property type="entry name" value="Haemerythrin_Fe_BS"/>
</dbReference>
<dbReference type="RefSeq" id="WP_013163543.1">
    <property type="nucleotide sequence ID" value="NC_014216.1"/>
</dbReference>
<dbReference type="Gene3D" id="1.20.120.50">
    <property type="entry name" value="Hemerythrin-like"/>
    <property type="match status" value="1"/>
</dbReference>
<dbReference type="InterPro" id="IPR035938">
    <property type="entry name" value="Hemerythrin-like_sf"/>
</dbReference>
<evidence type="ECO:0000259" key="5">
    <source>
        <dbReference type="Pfam" id="PF01814"/>
    </source>
</evidence>
<dbReference type="STRING" id="589865.DaAHT2_1320"/>
<dbReference type="InterPro" id="IPR012312">
    <property type="entry name" value="Hemerythrin-like"/>
</dbReference>
<dbReference type="EMBL" id="CP001940">
    <property type="protein sequence ID" value="ADH86015.1"/>
    <property type="molecule type" value="Genomic_DNA"/>
</dbReference>
<dbReference type="eggNOG" id="COG2703">
    <property type="taxonomic scope" value="Bacteria"/>
</dbReference>
<dbReference type="SUPFAM" id="SSF47188">
    <property type="entry name" value="Hemerythrin-like"/>
    <property type="match status" value="1"/>
</dbReference>
<dbReference type="Pfam" id="PF01814">
    <property type="entry name" value="Hemerythrin"/>
    <property type="match status" value="1"/>
</dbReference>
<dbReference type="GO" id="GO:0046872">
    <property type="term" value="F:metal ion binding"/>
    <property type="evidence" value="ECO:0007669"/>
    <property type="project" value="UniProtKB-KW"/>
</dbReference>
<evidence type="ECO:0000313" key="6">
    <source>
        <dbReference type="EMBL" id="ADH86015.1"/>
    </source>
</evidence>
<evidence type="ECO:0000256" key="2">
    <source>
        <dbReference type="ARBA" id="ARBA00022621"/>
    </source>
</evidence>
<dbReference type="CDD" id="cd12107">
    <property type="entry name" value="Hemerythrin"/>
    <property type="match status" value="1"/>
</dbReference>
<keyword evidence="2" id="KW-0813">Transport</keyword>
<dbReference type="InterPro" id="IPR050669">
    <property type="entry name" value="Hemerythrin"/>
</dbReference>
<evidence type="ECO:0000256" key="3">
    <source>
        <dbReference type="ARBA" id="ARBA00022723"/>
    </source>
</evidence>
<dbReference type="AlphaFoldDB" id="D6Z390"/>
<dbReference type="KEGG" id="dak:DaAHT2_1320"/>
<name>D6Z390_DESAT</name>
<evidence type="ECO:0000256" key="4">
    <source>
        <dbReference type="ARBA" id="ARBA00023004"/>
    </source>
</evidence>
<dbReference type="InterPro" id="IPR012827">
    <property type="entry name" value="Hemerythrin_metal-bd"/>
</dbReference>
<protein>
    <submittedName>
        <fullName evidence="6">Hemerythrin-like metal-binding protein</fullName>
    </submittedName>
</protein>
<dbReference type="GO" id="GO:0005344">
    <property type="term" value="F:oxygen carrier activity"/>
    <property type="evidence" value="ECO:0007669"/>
    <property type="project" value="UniProtKB-KW"/>
</dbReference>
<dbReference type="Proteomes" id="UP000001508">
    <property type="component" value="Chromosome"/>
</dbReference>
<keyword evidence="7" id="KW-1185">Reference proteome</keyword>
<comment type="similarity">
    <text evidence="1">Belongs to the hemerythrin family.</text>
</comment>
<dbReference type="PROSITE" id="PS00550">
    <property type="entry name" value="HEMERYTHRINS"/>
    <property type="match status" value="1"/>
</dbReference>
<dbReference type="HOGENOM" id="CLU_086902_3_1_7"/>
<dbReference type="PANTHER" id="PTHR37164:SF1">
    <property type="entry name" value="BACTERIOHEMERYTHRIN"/>
    <property type="match status" value="1"/>
</dbReference>
<dbReference type="OrthoDB" id="9774644at2"/>